<evidence type="ECO:0000313" key="3">
    <source>
        <dbReference type="RefSeq" id="XP_058975344.1"/>
    </source>
</evidence>
<evidence type="ECO:0000313" key="2">
    <source>
        <dbReference type="Proteomes" id="UP001652621"/>
    </source>
</evidence>
<proteinExistence type="predicted"/>
<reference evidence="3" key="1">
    <citation type="submission" date="2025-08" db="UniProtKB">
        <authorList>
            <consortium name="RefSeq"/>
        </authorList>
    </citation>
    <scope>IDENTIFICATION</scope>
    <source>
        <strain evidence="3">Aabys</strain>
        <tissue evidence="3">Whole body</tissue>
    </source>
</reference>
<name>A0ABM3UP81_MUSDO</name>
<keyword evidence="2" id="KW-1185">Reference proteome</keyword>
<gene>
    <name evidence="3" type="primary">LOC131801171</name>
</gene>
<feature type="region of interest" description="Disordered" evidence="1">
    <location>
        <begin position="243"/>
        <end position="272"/>
    </location>
</feature>
<evidence type="ECO:0000256" key="1">
    <source>
        <dbReference type="SAM" id="MobiDB-lite"/>
    </source>
</evidence>
<dbReference type="RefSeq" id="XP_058975344.1">
    <property type="nucleotide sequence ID" value="XM_059119361.1"/>
</dbReference>
<dbReference type="GeneID" id="131801171"/>
<dbReference type="Proteomes" id="UP001652621">
    <property type="component" value="Unplaced"/>
</dbReference>
<sequence length="272" mass="30902">MASTAVVPHMGNELVEANQAARLPAIPQQEEPMSLAATHPNLLPTVIQSDIKHNLDSLVSQLCNLRLGTNQHQRLLLLRQRQLIEEDELRLKHYVEYEKFQKALRQANDVHTAQQQYLYIQPTAINQQGYLNFGNGLVPSLNHTPNAAPGVQAVPQQQQIISANTQTTAVSASVQGYAVMLNPQINMQPSQQQQQQQQQQATATAIQMQTTKMQQIHHQQQFVPQQTTTNTDLTLINQPMQQLTQLQPQPQHQPIQQQQQFHQHLQQHQQQH</sequence>
<protein>
    <submittedName>
        <fullName evidence="3">Nuclear transcription factor Y subunit beta-like</fullName>
    </submittedName>
</protein>
<accession>A0ABM3UP81</accession>
<organism evidence="2 3">
    <name type="scientific">Musca domestica</name>
    <name type="common">House fly</name>
    <dbReference type="NCBI Taxonomy" id="7370"/>
    <lineage>
        <taxon>Eukaryota</taxon>
        <taxon>Metazoa</taxon>
        <taxon>Ecdysozoa</taxon>
        <taxon>Arthropoda</taxon>
        <taxon>Hexapoda</taxon>
        <taxon>Insecta</taxon>
        <taxon>Pterygota</taxon>
        <taxon>Neoptera</taxon>
        <taxon>Endopterygota</taxon>
        <taxon>Diptera</taxon>
        <taxon>Brachycera</taxon>
        <taxon>Muscomorpha</taxon>
        <taxon>Muscoidea</taxon>
        <taxon>Muscidae</taxon>
        <taxon>Musca</taxon>
    </lineage>
</organism>